<keyword evidence="5" id="KW-1185">Reference proteome</keyword>
<feature type="chain" id="PRO_5046833212" evidence="3">
    <location>
        <begin position="29"/>
        <end position="339"/>
    </location>
</feature>
<evidence type="ECO:0000256" key="3">
    <source>
        <dbReference type="SAM" id="SignalP"/>
    </source>
</evidence>
<keyword evidence="3" id="KW-0732">Signal</keyword>
<dbReference type="Proteomes" id="UP001597094">
    <property type="component" value="Unassembled WGS sequence"/>
</dbReference>
<dbReference type="EMBL" id="JBHTLD010000179">
    <property type="protein sequence ID" value="MFD1187822.1"/>
    <property type="molecule type" value="Genomic_DNA"/>
</dbReference>
<comment type="caution">
    <text evidence="4">The sequence shown here is derived from an EMBL/GenBank/DDBJ whole genome shotgun (WGS) entry which is preliminary data.</text>
</comment>
<evidence type="ECO:0000256" key="1">
    <source>
        <dbReference type="ARBA" id="ARBA00022441"/>
    </source>
</evidence>
<protein>
    <submittedName>
        <fullName evidence="4">Kelch repeat-containing protein</fullName>
    </submittedName>
</protein>
<gene>
    <name evidence="4" type="ORF">ACFQ2O_16520</name>
</gene>
<dbReference type="InterPro" id="IPR015915">
    <property type="entry name" value="Kelch-typ_b-propeller"/>
</dbReference>
<accession>A0ABW3SSG7</accession>
<dbReference type="SMART" id="SM00612">
    <property type="entry name" value="Kelch"/>
    <property type="match status" value="3"/>
</dbReference>
<keyword evidence="1" id="KW-0880">Kelch repeat</keyword>
<dbReference type="Pfam" id="PF24681">
    <property type="entry name" value="Kelch_KLHDC2_KLHL20_DRC7"/>
    <property type="match status" value="1"/>
</dbReference>
<dbReference type="PANTHER" id="PTHR24412:SF497">
    <property type="entry name" value="KELCH-LIKE PROTEIN 18"/>
    <property type="match status" value="1"/>
</dbReference>
<dbReference type="InterPro" id="IPR006652">
    <property type="entry name" value="Kelch_1"/>
</dbReference>
<dbReference type="SUPFAM" id="SSF117281">
    <property type="entry name" value="Kelch motif"/>
    <property type="match status" value="2"/>
</dbReference>
<organism evidence="4 5">
    <name type="scientific">Pontibacter rugosus</name>
    <dbReference type="NCBI Taxonomy" id="1745966"/>
    <lineage>
        <taxon>Bacteria</taxon>
        <taxon>Pseudomonadati</taxon>
        <taxon>Bacteroidota</taxon>
        <taxon>Cytophagia</taxon>
        <taxon>Cytophagales</taxon>
        <taxon>Hymenobacteraceae</taxon>
        <taxon>Pontibacter</taxon>
    </lineage>
</organism>
<evidence type="ECO:0000313" key="5">
    <source>
        <dbReference type="Proteomes" id="UP001597094"/>
    </source>
</evidence>
<evidence type="ECO:0000256" key="2">
    <source>
        <dbReference type="ARBA" id="ARBA00022737"/>
    </source>
</evidence>
<dbReference type="PANTHER" id="PTHR24412">
    <property type="entry name" value="KELCH PROTEIN"/>
    <property type="match status" value="1"/>
</dbReference>
<evidence type="ECO:0000313" key="4">
    <source>
        <dbReference type="EMBL" id="MFD1187822.1"/>
    </source>
</evidence>
<dbReference type="PROSITE" id="PS51257">
    <property type="entry name" value="PROKAR_LIPOPROTEIN"/>
    <property type="match status" value="1"/>
</dbReference>
<feature type="signal peptide" evidence="3">
    <location>
        <begin position="1"/>
        <end position="28"/>
    </location>
</feature>
<dbReference type="RefSeq" id="WP_377530197.1">
    <property type="nucleotide sequence ID" value="NZ_JBHTLD010000179.1"/>
</dbReference>
<keyword evidence="2" id="KW-0677">Repeat</keyword>
<dbReference type="Pfam" id="PF01344">
    <property type="entry name" value="Kelch_1"/>
    <property type="match status" value="1"/>
</dbReference>
<sequence length="339" mass="36897">MKNLFRNMRLLSALALVLSICVLTSCDSEDELVIGEWQPRADFAGVARSSAVSFVIDGKAYVGTGYDGTKRLQDFWMYEPNANTWTKIADFPGEARSAAVAFSANGKGYVGTGYNGSNYLNDFYEYTPSSNTWTRVADLPASARFGAVALSFSNSGYVGAGYDGTYLKDFWMYNAEEDNWVAQQEMSGARRLNGFAFVANGKGYIGGGINNNVYNTDLIEFDPATGAWRNLKTLSTTDRSGGEFPVFSAGSLMGSFSVGSNGYLVNTGVNSAANTLELQVWKFDPATDTWTQLRKFRGPTRSSAVGFGIGDKGYFGLGMNTLDFKKDFWSLDPAVANKK</sequence>
<reference evidence="5" key="1">
    <citation type="journal article" date="2019" name="Int. J. Syst. Evol. Microbiol.">
        <title>The Global Catalogue of Microorganisms (GCM) 10K type strain sequencing project: providing services to taxonomists for standard genome sequencing and annotation.</title>
        <authorList>
            <consortium name="The Broad Institute Genomics Platform"/>
            <consortium name="The Broad Institute Genome Sequencing Center for Infectious Disease"/>
            <person name="Wu L."/>
            <person name="Ma J."/>
        </authorList>
    </citation>
    <scope>NUCLEOTIDE SEQUENCE [LARGE SCALE GENOMIC DNA]</scope>
    <source>
        <strain evidence="5">JCM 31319</strain>
    </source>
</reference>
<name>A0ABW3SSG7_9BACT</name>
<dbReference type="Gene3D" id="2.120.10.80">
    <property type="entry name" value="Kelch-type beta propeller"/>
    <property type="match status" value="2"/>
</dbReference>
<proteinExistence type="predicted"/>